<feature type="active site" evidence="9">
    <location>
        <position position="78"/>
    </location>
</feature>
<dbReference type="PANTHER" id="PTHR13504">
    <property type="entry name" value="FIDO DOMAIN-CONTAINING PROTEIN DDB_G0283145"/>
    <property type="match status" value="1"/>
</dbReference>
<dbReference type="Proteomes" id="UP001187531">
    <property type="component" value="Unassembled WGS sequence"/>
</dbReference>
<keyword evidence="5" id="KW-0802">TPR repeat</keyword>
<evidence type="ECO:0000256" key="2">
    <source>
        <dbReference type="ARBA" id="ARBA00022692"/>
    </source>
</evidence>
<keyword evidence="3" id="KW-0677">Repeat</keyword>
<name>A0AA88IE68_ARTSF</name>
<dbReference type="InterPro" id="IPR003812">
    <property type="entry name" value="Fido"/>
</dbReference>
<evidence type="ECO:0000256" key="9">
    <source>
        <dbReference type="PIRSR" id="PIRSR640198-1"/>
    </source>
</evidence>
<reference evidence="12" key="1">
    <citation type="submission" date="2023-07" db="EMBL/GenBank/DDBJ databases">
        <title>Chromosome-level genome assembly of Artemia franciscana.</title>
        <authorList>
            <person name="Jo E."/>
        </authorList>
    </citation>
    <scope>NUCLEOTIDE SEQUENCE</scope>
    <source>
        <tissue evidence="12">Whole body</tissue>
    </source>
</reference>
<dbReference type="InterPro" id="IPR040198">
    <property type="entry name" value="Fido_containing"/>
</dbReference>
<dbReference type="PROSITE" id="PS51459">
    <property type="entry name" value="FIDO"/>
    <property type="match status" value="1"/>
</dbReference>
<dbReference type="Gene3D" id="1.10.3290.10">
    <property type="entry name" value="Fido-like domain"/>
    <property type="match status" value="1"/>
</dbReference>
<keyword evidence="13" id="KW-1185">Reference proteome</keyword>
<gene>
    <name evidence="12" type="ORF">QYM36_000213</name>
</gene>
<keyword evidence="6 10" id="KW-0067">ATP-binding</keyword>
<evidence type="ECO:0000313" key="13">
    <source>
        <dbReference type="Proteomes" id="UP001187531"/>
    </source>
</evidence>
<dbReference type="Pfam" id="PF02661">
    <property type="entry name" value="Fic"/>
    <property type="match status" value="1"/>
</dbReference>
<evidence type="ECO:0000256" key="4">
    <source>
        <dbReference type="ARBA" id="ARBA00022741"/>
    </source>
</evidence>
<feature type="binding site" evidence="10">
    <location>
        <begin position="113"/>
        <end position="114"/>
    </location>
    <ligand>
        <name>ATP</name>
        <dbReference type="ChEBI" id="CHEBI:30616"/>
    </ligand>
</feature>
<evidence type="ECO:0000256" key="10">
    <source>
        <dbReference type="PIRSR" id="PIRSR640198-2"/>
    </source>
</evidence>
<evidence type="ECO:0000313" key="12">
    <source>
        <dbReference type="EMBL" id="KAK2725634.1"/>
    </source>
</evidence>
<evidence type="ECO:0000256" key="3">
    <source>
        <dbReference type="ARBA" id="ARBA00022737"/>
    </source>
</evidence>
<keyword evidence="4 10" id="KW-0547">Nucleotide-binding</keyword>
<proteinExistence type="predicted"/>
<dbReference type="GO" id="GO:0016020">
    <property type="term" value="C:membrane"/>
    <property type="evidence" value="ECO:0007669"/>
    <property type="project" value="UniProtKB-SubCell"/>
</dbReference>
<keyword evidence="7" id="KW-1133">Transmembrane helix</keyword>
<feature type="binding site" evidence="10">
    <location>
        <begin position="82"/>
        <end position="89"/>
    </location>
    <ligand>
        <name>ATP</name>
        <dbReference type="ChEBI" id="CHEBI:30616"/>
    </ligand>
</feature>
<accession>A0AA88IE68</accession>
<keyword evidence="2" id="KW-0812">Transmembrane</keyword>
<evidence type="ECO:0000256" key="6">
    <source>
        <dbReference type="ARBA" id="ARBA00022840"/>
    </source>
</evidence>
<dbReference type="PANTHER" id="PTHR13504:SF34">
    <property type="entry name" value="PROTEIN ADENYLYLTRANSFERASE FICD"/>
    <property type="match status" value="1"/>
</dbReference>
<sequence>MLLEMHHNVMQLHTKAHPKETGVYRTCILKVGDFYPPPPEEVETLMKEFLIWINSDNAKRLHPIKYAALAHYKLVYIHPFCDGKGRTSRLLMALCLLKNDYPILVFNTNREAYYDALEQCNEDYTLPFIRVIGREMEKLLDIFISAKVENFSRLKYAVILLMWERFWSEV</sequence>
<evidence type="ECO:0000256" key="5">
    <source>
        <dbReference type="ARBA" id="ARBA00022803"/>
    </source>
</evidence>
<comment type="caution">
    <text evidence="12">The sequence shown here is derived from an EMBL/GenBank/DDBJ whole genome shotgun (WGS) entry which is preliminary data.</text>
</comment>
<evidence type="ECO:0000256" key="8">
    <source>
        <dbReference type="ARBA" id="ARBA00023136"/>
    </source>
</evidence>
<dbReference type="SUPFAM" id="SSF140931">
    <property type="entry name" value="Fic-like"/>
    <property type="match status" value="1"/>
</dbReference>
<protein>
    <recommendedName>
        <fullName evidence="11">Fido domain-containing protein</fullName>
    </recommendedName>
</protein>
<feature type="binding site" evidence="10">
    <location>
        <position position="121"/>
    </location>
    <ligand>
        <name>ATP</name>
        <dbReference type="ChEBI" id="CHEBI:30616"/>
    </ligand>
</feature>
<keyword evidence="8" id="KW-0472">Membrane</keyword>
<feature type="domain" description="Fido" evidence="11">
    <location>
        <begin position="1"/>
        <end position="134"/>
    </location>
</feature>
<dbReference type="EMBL" id="JAVRJZ010000002">
    <property type="protein sequence ID" value="KAK2725634.1"/>
    <property type="molecule type" value="Genomic_DNA"/>
</dbReference>
<evidence type="ECO:0000259" key="11">
    <source>
        <dbReference type="PROSITE" id="PS51459"/>
    </source>
</evidence>
<evidence type="ECO:0000256" key="7">
    <source>
        <dbReference type="ARBA" id="ARBA00022989"/>
    </source>
</evidence>
<organism evidence="12 13">
    <name type="scientific">Artemia franciscana</name>
    <name type="common">Brine shrimp</name>
    <name type="synonym">Artemia sanfranciscana</name>
    <dbReference type="NCBI Taxonomy" id="6661"/>
    <lineage>
        <taxon>Eukaryota</taxon>
        <taxon>Metazoa</taxon>
        <taxon>Ecdysozoa</taxon>
        <taxon>Arthropoda</taxon>
        <taxon>Crustacea</taxon>
        <taxon>Branchiopoda</taxon>
        <taxon>Anostraca</taxon>
        <taxon>Artemiidae</taxon>
        <taxon>Artemia</taxon>
    </lineage>
</organism>
<dbReference type="AlphaFoldDB" id="A0AA88IE68"/>
<dbReference type="GO" id="GO:0005524">
    <property type="term" value="F:ATP binding"/>
    <property type="evidence" value="ECO:0007669"/>
    <property type="project" value="UniProtKB-KW"/>
</dbReference>
<dbReference type="InterPro" id="IPR036597">
    <property type="entry name" value="Fido-like_dom_sf"/>
</dbReference>
<evidence type="ECO:0000256" key="1">
    <source>
        <dbReference type="ARBA" id="ARBA00004167"/>
    </source>
</evidence>
<comment type="subcellular location">
    <subcellularLocation>
        <location evidence="1">Membrane</location>
        <topology evidence="1">Single-pass membrane protein</topology>
    </subcellularLocation>
</comment>